<reference evidence="2" key="1">
    <citation type="submission" date="2016-10" db="EMBL/GenBank/DDBJ databases">
        <authorList>
            <person name="Varghese N."/>
            <person name="Submissions S."/>
        </authorList>
    </citation>
    <scope>NUCLEOTIDE SEQUENCE [LARGE SCALE GENOMIC DNA]</scope>
    <source>
        <strain evidence="2">Nm76</strain>
    </source>
</reference>
<keyword evidence="2" id="KW-1185">Reference proteome</keyword>
<gene>
    <name evidence="1" type="ORF">SAMN05216333_1602</name>
</gene>
<organism evidence="1 2">
    <name type="scientific">Nitrosomonas oligotropha</name>
    <dbReference type="NCBI Taxonomy" id="42354"/>
    <lineage>
        <taxon>Bacteria</taxon>
        <taxon>Pseudomonadati</taxon>
        <taxon>Pseudomonadota</taxon>
        <taxon>Betaproteobacteria</taxon>
        <taxon>Nitrosomonadales</taxon>
        <taxon>Nitrosomonadaceae</taxon>
        <taxon>Nitrosomonas</taxon>
    </lineage>
</organism>
<protein>
    <submittedName>
        <fullName evidence="1">Uncharacterized protein</fullName>
    </submittedName>
</protein>
<accession>A0A1H8VJ02</accession>
<sequence>MKFLLIFFAWFFIVEELMSAQQLTLAERYEFAVKDAAIVKENSISDQLWIISPNNIDLVWNKDKTQLLVVSWISRADFDQYLNNKTILESDYKVFTLWVTAVPQIRKFCNKINNLSVSEMELRLKQYLGLPHDHSADLFVEMWVTPDSLFRPCVDNEIIDNQCQVSIPEGFLETEYGKYFQHLYFDSFRSQKIAWTGLGYTYDWGNADSKVGASEFILKPGSSYQINVEQRTRKYCSNKL</sequence>
<proteinExistence type="predicted"/>
<dbReference type="Proteomes" id="UP000198814">
    <property type="component" value="Unassembled WGS sequence"/>
</dbReference>
<evidence type="ECO:0000313" key="1">
    <source>
        <dbReference type="EMBL" id="SEP15349.1"/>
    </source>
</evidence>
<name>A0A1H8VJ02_9PROT</name>
<evidence type="ECO:0000313" key="2">
    <source>
        <dbReference type="Proteomes" id="UP000198814"/>
    </source>
</evidence>
<dbReference type="EMBL" id="FODO01000060">
    <property type="protein sequence ID" value="SEP15349.1"/>
    <property type="molecule type" value="Genomic_DNA"/>
</dbReference>
<dbReference type="AlphaFoldDB" id="A0A1H8VJ02"/>
<dbReference type="STRING" id="42354.SAMN05216333_1602"/>